<dbReference type="PROSITE" id="PS50297">
    <property type="entry name" value="ANK_REP_REGION"/>
    <property type="match status" value="3"/>
</dbReference>
<dbReference type="PANTHER" id="PTHR24198:SF165">
    <property type="entry name" value="ANKYRIN REPEAT-CONTAINING PROTEIN-RELATED"/>
    <property type="match status" value="1"/>
</dbReference>
<dbReference type="SUPFAM" id="SSF48403">
    <property type="entry name" value="Ankyrin repeat"/>
    <property type="match status" value="4"/>
</dbReference>
<dbReference type="OrthoDB" id="539213at2759"/>
<dbReference type="PROSITE" id="PS50088">
    <property type="entry name" value="ANK_REPEAT"/>
    <property type="match status" value="3"/>
</dbReference>
<feature type="repeat" description="ANK" evidence="3">
    <location>
        <begin position="534"/>
        <end position="561"/>
    </location>
</feature>
<dbReference type="PANTHER" id="PTHR24198">
    <property type="entry name" value="ANKYRIN REPEAT AND PROTEIN KINASE DOMAIN-CONTAINING PROTEIN"/>
    <property type="match status" value="1"/>
</dbReference>
<dbReference type="InterPro" id="IPR002110">
    <property type="entry name" value="Ankyrin_rpt"/>
</dbReference>
<dbReference type="PRINTS" id="PR01415">
    <property type="entry name" value="ANKYRIN"/>
</dbReference>
<dbReference type="SMART" id="SM00248">
    <property type="entry name" value="ANK"/>
    <property type="match status" value="12"/>
</dbReference>
<organism evidence="5 6">
    <name type="scientific">Aspergillus pseudoviridinutans</name>
    <dbReference type="NCBI Taxonomy" id="1517512"/>
    <lineage>
        <taxon>Eukaryota</taxon>
        <taxon>Fungi</taxon>
        <taxon>Dikarya</taxon>
        <taxon>Ascomycota</taxon>
        <taxon>Pezizomycotina</taxon>
        <taxon>Eurotiomycetes</taxon>
        <taxon>Eurotiomycetidae</taxon>
        <taxon>Eurotiales</taxon>
        <taxon>Aspergillaceae</taxon>
        <taxon>Aspergillus</taxon>
        <taxon>Aspergillus subgen. Fumigati</taxon>
    </lineage>
</organism>
<dbReference type="GeneID" id="67000380"/>
<feature type="compositionally biased region" description="Basic and acidic residues" evidence="4">
    <location>
        <begin position="598"/>
        <end position="618"/>
    </location>
</feature>
<dbReference type="InterPro" id="IPR036770">
    <property type="entry name" value="Ankyrin_rpt-contain_sf"/>
</dbReference>
<dbReference type="EMBL" id="BHVY01000010">
    <property type="protein sequence ID" value="GIJ92491.1"/>
    <property type="molecule type" value="Genomic_DNA"/>
</dbReference>
<evidence type="ECO:0000313" key="6">
    <source>
        <dbReference type="Proteomes" id="UP001043456"/>
    </source>
</evidence>
<evidence type="ECO:0000313" key="5">
    <source>
        <dbReference type="EMBL" id="GIJ92491.1"/>
    </source>
</evidence>
<accession>A0A9P3BJS2</accession>
<dbReference type="RefSeq" id="XP_043163237.1">
    <property type="nucleotide sequence ID" value="XM_043307302.1"/>
</dbReference>
<protein>
    <recommendedName>
        <fullName evidence="7">Ankyrin repeat protein</fullName>
    </recommendedName>
</protein>
<evidence type="ECO:0000256" key="4">
    <source>
        <dbReference type="SAM" id="MobiDB-lite"/>
    </source>
</evidence>
<feature type="repeat" description="ANK" evidence="3">
    <location>
        <begin position="567"/>
        <end position="599"/>
    </location>
</feature>
<evidence type="ECO:0000256" key="3">
    <source>
        <dbReference type="PROSITE-ProRule" id="PRU00023"/>
    </source>
</evidence>
<feature type="repeat" description="ANK" evidence="3">
    <location>
        <begin position="1447"/>
        <end position="1479"/>
    </location>
</feature>
<name>A0A9P3BJS2_9EURO</name>
<proteinExistence type="predicted"/>
<feature type="compositionally biased region" description="Polar residues" evidence="4">
    <location>
        <begin position="626"/>
        <end position="642"/>
    </location>
</feature>
<sequence>MADRYTLPAVPTKHSTFIGYVNSHPQVSIPNLVHPYNEYDAVLRKIYAQQPSHPAVADNLLNVVPLFDANGSADLRIRARDLASEPEELKAKYLMPLKDEDRKAHGSPAVVSSFKEFQTNFNLFSESALSDLDWSNVVAAGSAVTTSLLPVPEEYRDSKRGLREYYHQKFAPASDVDLFLYGLTEEQAMEKIKQIETRIKDSILAETSTIRTKNAITIVSQYPTRHVQIVLRIYKSIAEILTGFDVDCSCAAYDGRQVYMAPRAIGAFVTQINHVDLSRRSPSYENRLSKYARRGFEVFWPSLDRSKIDPTIFERSFTRTLGLARLLVLEKLPKPSDRDAYIDKRRRERGRPVPMRISKQLRGNIKNDWDNEVPEWVDEEDVSDYHTFTIPYGERFHARKIEKLLYTKDLLLNAEWNRPKDREVHLHRHPAFFGNFEDVIEDCCGFCPVPVTPEEKQLAEEESKIYVSGRVKFLQDNPGRQEIGSFNPITETDWTEMAYVGNTAGLCQAIIDSDLEGVEQWLSHDFDVNRRDFTGRTPLHLAVMTSTPEIVQSLVDHGARLISRLADGRTALHLAAARGHAEIIRILLTKSEENEEEEARKEQSRKAASSDKEAKDGEEVAELISHPSTESEADVQSFTTGSFVKVKKDAPDSPQDSVPDDSNDQDPDVYDINVIAWDSHASPLHHAILNGHVAAVEELVSSFGADVLLPVKLLHEYNNSPRAAILTLVLALQLPIEQAKAMTTKLLQLGASPAQADLDQKTAVAHIAASPEYTELLDSYLQHDRPAVERTINYIATSGWRFNPNAETALTTAINSGNVIGALKLLEAHASPTIDFDEFIKSAQVHIDGIRNDSSEQVKRNFDANVTQPIILSVLKDQPSVALELLARGADPNTLTKEGHHVQHDEYARNYQHGKSLLDCVRGKLNALRAYKPETHTREPPSPLEHEDSFYLAPFKEDTYQLWTAKAALCSAHSRVESEQKLYDDDVKCAASRKGVEEKKAAVQLALGEFEKLEEELLARGAKTFKQLFPDIEMSSDTSHNGRKHRLCFGTKPGPFNMTFDFRRADLNDITRDGYIQLFEAAWRGDLETIKSLTLGTWGPDKNKPPLEIATKDQRNFHPFNIAVLRGHLDVARAIIAIAQVQYKPQDEQENVRYTLRATTGNDDDYSGDEAEDDSDRLDIERQILDEEFTIDNIGEVKTQVESQVPPLSLLKDHCSDEDFMGTTLPDERRPFNLVQYAIWKDDVQLLVFLLDLGRELSAKSGSSEQTIFTVEQWDLTMAMQLGRLRCLAELIKRTGAGIQFDKLAEQSGVEIKEKPKYYQGLSIHGKKRTDWAAAGRGVLPAEPEEEKPPLLVAAREGNLEAVEWFLGTAPGRYYLEFTEAHKHDKRIQRLAMGKLGVERSITNWLNIRRDLVLHCAIFAKPTLESERLVKYLVQHVPHCLEVKSVDGYTPLMVAFSLVRPTYAKILIEAGADQTMRDKKGSNILHLLFCSASSPSAEKLDDFQQMLELVDPSLIPSLLVERSSHEPGSLTPLAMWMVRALSTAHTYSVYGNGSNREGDNQMKALRMILDFAQSTGQKHLELLDGAGNTVVHDAVRCQLLRTLEILLERRPDLLHRENASGSTPAELAEAAWVTEVTSNPPGSNRRNRFMYSSNQYGESLVDRQPESFVVEDDEAPTMKWRIYDFCRGKAESLKGPDAKRRLVSLFEANEVARRLAAKDPQETRYVGRAARRRRWNEHNGREFGDEVGEWLSDVYSQ</sequence>
<evidence type="ECO:0008006" key="7">
    <source>
        <dbReference type="Google" id="ProtNLM"/>
    </source>
</evidence>
<comment type="caution">
    <text evidence="5">The sequence shown here is derived from an EMBL/GenBank/DDBJ whole genome shotgun (WGS) entry which is preliminary data.</text>
</comment>
<dbReference type="Gene3D" id="1.25.40.20">
    <property type="entry name" value="Ankyrin repeat-containing domain"/>
    <property type="match status" value="4"/>
</dbReference>
<dbReference type="Pfam" id="PF12796">
    <property type="entry name" value="Ank_2"/>
    <property type="match status" value="1"/>
</dbReference>
<feature type="compositionally biased region" description="Acidic residues" evidence="4">
    <location>
        <begin position="658"/>
        <end position="667"/>
    </location>
</feature>
<dbReference type="Pfam" id="PF13606">
    <property type="entry name" value="Ank_3"/>
    <property type="match status" value="1"/>
</dbReference>
<reference evidence="5 6" key="1">
    <citation type="submission" date="2018-10" db="EMBL/GenBank/DDBJ databases">
        <title>Pan-genome distribution and transcriptional activeness of fungal secondary metabolism genes in Aspergillus section Fumigati.</title>
        <authorList>
            <person name="Takahashi H."/>
            <person name="Umemura M."/>
            <person name="Ninomiya A."/>
            <person name="Kusuya Y."/>
            <person name="Urayama S."/>
            <person name="Shimizu M."/>
            <person name="Watanabe A."/>
            <person name="Kamei K."/>
            <person name="Yaguchi T."/>
            <person name="Hagiwara D."/>
        </authorList>
    </citation>
    <scope>NUCLEOTIDE SEQUENCE [LARGE SCALE GENOMIC DNA]</scope>
    <source>
        <strain evidence="5 6">IFM 55266</strain>
    </source>
</reference>
<feature type="region of interest" description="Disordered" evidence="4">
    <location>
        <begin position="592"/>
        <end position="667"/>
    </location>
</feature>
<evidence type="ECO:0000256" key="1">
    <source>
        <dbReference type="ARBA" id="ARBA00022737"/>
    </source>
</evidence>
<keyword evidence="2 3" id="KW-0040">ANK repeat</keyword>
<keyword evidence="6" id="KW-1185">Reference proteome</keyword>
<dbReference type="Proteomes" id="UP001043456">
    <property type="component" value="Unassembled WGS sequence"/>
</dbReference>
<evidence type="ECO:0000256" key="2">
    <source>
        <dbReference type="ARBA" id="ARBA00023043"/>
    </source>
</evidence>
<keyword evidence="1" id="KW-0677">Repeat</keyword>
<gene>
    <name evidence="5" type="ORF">Asppvi_001768</name>
</gene>